<dbReference type="GO" id="GO:0005886">
    <property type="term" value="C:plasma membrane"/>
    <property type="evidence" value="ECO:0007669"/>
    <property type="project" value="TreeGrafter"/>
</dbReference>
<feature type="transmembrane region" description="Helical" evidence="5">
    <location>
        <begin position="289"/>
        <end position="311"/>
    </location>
</feature>
<dbReference type="InterPro" id="IPR005828">
    <property type="entry name" value="MFS_sugar_transport-like"/>
</dbReference>
<dbReference type="EMBL" id="LPXO01000003">
    <property type="protein sequence ID" value="KUF11446.1"/>
    <property type="molecule type" value="Genomic_DNA"/>
</dbReference>
<feature type="transmembrane region" description="Helical" evidence="5">
    <location>
        <begin position="264"/>
        <end position="283"/>
    </location>
</feature>
<dbReference type="InterPro" id="IPR011701">
    <property type="entry name" value="MFS"/>
</dbReference>
<evidence type="ECO:0000256" key="1">
    <source>
        <dbReference type="ARBA" id="ARBA00004370"/>
    </source>
</evidence>
<dbReference type="RefSeq" id="WP_058861391.1">
    <property type="nucleotide sequence ID" value="NZ_LPXO01000003.1"/>
</dbReference>
<evidence type="ECO:0000256" key="3">
    <source>
        <dbReference type="ARBA" id="ARBA00022989"/>
    </source>
</evidence>
<dbReference type="CDD" id="cd17477">
    <property type="entry name" value="MFS_YcaD_like"/>
    <property type="match status" value="1"/>
</dbReference>
<keyword evidence="2 5" id="KW-0812">Transmembrane</keyword>
<organism evidence="7 8">
    <name type="scientific">Pseudoponticoccus marisrubri</name>
    <dbReference type="NCBI Taxonomy" id="1685382"/>
    <lineage>
        <taxon>Bacteria</taxon>
        <taxon>Pseudomonadati</taxon>
        <taxon>Pseudomonadota</taxon>
        <taxon>Alphaproteobacteria</taxon>
        <taxon>Rhodobacterales</taxon>
        <taxon>Roseobacteraceae</taxon>
        <taxon>Pseudoponticoccus</taxon>
    </lineage>
</organism>
<evidence type="ECO:0000259" key="6">
    <source>
        <dbReference type="PROSITE" id="PS50850"/>
    </source>
</evidence>
<feature type="domain" description="Major facilitator superfamily (MFS) profile" evidence="6">
    <location>
        <begin position="7"/>
        <end position="378"/>
    </location>
</feature>
<dbReference type="PANTHER" id="PTHR23521:SF3">
    <property type="entry name" value="MFS TRANSPORTER"/>
    <property type="match status" value="1"/>
</dbReference>
<comment type="subcellular location">
    <subcellularLocation>
        <location evidence="1">Membrane</location>
    </subcellularLocation>
</comment>
<feature type="transmembrane region" description="Helical" evidence="5">
    <location>
        <begin position="158"/>
        <end position="179"/>
    </location>
</feature>
<gene>
    <name evidence="7" type="ORF">AVJ23_06685</name>
</gene>
<keyword evidence="8" id="KW-1185">Reference proteome</keyword>
<comment type="caution">
    <text evidence="7">The sequence shown here is derived from an EMBL/GenBank/DDBJ whole genome shotgun (WGS) entry which is preliminary data.</text>
</comment>
<feature type="transmembrane region" description="Helical" evidence="5">
    <location>
        <begin position="36"/>
        <end position="57"/>
    </location>
</feature>
<evidence type="ECO:0000256" key="4">
    <source>
        <dbReference type="ARBA" id="ARBA00023136"/>
    </source>
</evidence>
<reference evidence="7 8" key="1">
    <citation type="submission" date="2015-12" db="EMBL/GenBank/DDBJ databases">
        <authorList>
            <person name="Shamseldin A."/>
            <person name="Moawad H."/>
            <person name="Abd El-Rahim W.M."/>
            <person name="Sadowsky M.J."/>
        </authorList>
    </citation>
    <scope>NUCLEOTIDE SEQUENCE [LARGE SCALE GENOMIC DNA]</scope>
    <source>
        <strain evidence="7 8">SJ5A-1</strain>
    </source>
</reference>
<feature type="transmembrane region" description="Helical" evidence="5">
    <location>
        <begin position="134"/>
        <end position="152"/>
    </location>
</feature>
<protein>
    <submittedName>
        <fullName evidence="7">MFS transporter</fullName>
    </submittedName>
</protein>
<name>A0A0W7WLM5_9RHOB</name>
<dbReference type="Gene3D" id="1.20.1250.20">
    <property type="entry name" value="MFS general substrate transporter like domains"/>
    <property type="match status" value="2"/>
</dbReference>
<dbReference type="InterPro" id="IPR047200">
    <property type="entry name" value="MFS_YcaD-like"/>
</dbReference>
<dbReference type="PROSITE" id="PS50850">
    <property type="entry name" value="MFS"/>
    <property type="match status" value="1"/>
</dbReference>
<feature type="transmembrane region" description="Helical" evidence="5">
    <location>
        <begin position="237"/>
        <end position="257"/>
    </location>
</feature>
<evidence type="ECO:0000313" key="8">
    <source>
        <dbReference type="Proteomes" id="UP000054396"/>
    </source>
</evidence>
<feature type="transmembrane region" description="Helical" evidence="5">
    <location>
        <begin position="323"/>
        <end position="345"/>
    </location>
</feature>
<dbReference type="SUPFAM" id="SSF103473">
    <property type="entry name" value="MFS general substrate transporter"/>
    <property type="match status" value="1"/>
</dbReference>
<evidence type="ECO:0000256" key="2">
    <source>
        <dbReference type="ARBA" id="ARBA00022692"/>
    </source>
</evidence>
<feature type="transmembrane region" description="Helical" evidence="5">
    <location>
        <begin position="94"/>
        <end position="113"/>
    </location>
</feature>
<dbReference type="OrthoDB" id="9810614at2"/>
<sequence length="430" mass="45427">MIDVFRNSWALLLGMLLLMLGNGLQGSLLGVRGAEAGFSAGTMSIIMSAFFAGFLIASRSVPTLIRRVGHVRVFAALGSLVSAVLILFPTIQDPYAWTVGRMILGFCFCGVYITAESWLNNAASNETRGQTLSAYMIVQMLGVIFAQALLVVPDVSGFLLFVIPSVLVSISFAPILLSVQPTPAFDATKPMTLRELYGVSPLGMVGMFLLGGVFAAQFGMAAVYATEAGLSLGEVSVFVAAFYVGAMLFQYPLGWLSDRMDRRLLIMVTAAVGAGAATIAMLMGGVFLLLVAAAFVIGGCSNPLYSMLIAYTTDYLEPSDMASASGGLLFVNGMGAISGPLVIGWSMETLGAQAFFLLILVQLALMAFYALYRMTKRSAPSVEDTGTYAPLTPGATPVAMDLWQEYAIEAAEEEAEAAEAAAAPEQAVKQ</sequence>
<feature type="transmembrane region" description="Helical" evidence="5">
    <location>
        <begin position="69"/>
        <end position="88"/>
    </location>
</feature>
<feature type="transmembrane region" description="Helical" evidence="5">
    <location>
        <begin position="199"/>
        <end position="225"/>
    </location>
</feature>
<dbReference type="InterPro" id="IPR020846">
    <property type="entry name" value="MFS_dom"/>
</dbReference>
<evidence type="ECO:0000313" key="7">
    <source>
        <dbReference type="EMBL" id="KUF11446.1"/>
    </source>
</evidence>
<dbReference type="STRING" id="1685382.AVJ23_06685"/>
<dbReference type="Proteomes" id="UP000054396">
    <property type="component" value="Unassembled WGS sequence"/>
</dbReference>
<keyword evidence="4 5" id="KW-0472">Membrane</keyword>
<dbReference type="GO" id="GO:0022857">
    <property type="term" value="F:transmembrane transporter activity"/>
    <property type="evidence" value="ECO:0007669"/>
    <property type="project" value="InterPro"/>
</dbReference>
<dbReference type="Pfam" id="PF07690">
    <property type="entry name" value="MFS_1"/>
    <property type="match status" value="1"/>
</dbReference>
<dbReference type="PANTHER" id="PTHR23521">
    <property type="entry name" value="TRANSPORTER MFS SUPERFAMILY"/>
    <property type="match status" value="1"/>
</dbReference>
<proteinExistence type="predicted"/>
<dbReference type="Pfam" id="PF00083">
    <property type="entry name" value="Sugar_tr"/>
    <property type="match status" value="1"/>
</dbReference>
<keyword evidence="3 5" id="KW-1133">Transmembrane helix</keyword>
<dbReference type="AlphaFoldDB" id="A0A0W7WLM5"/>
<accession>A0A0W7WLM5</accession>
<dbReference type="InterPro" id="IPR036259">
    <property type="entry name" value="MFS_trans_sf"/>
</dbReference>
<feature type="transmembrane region" description="Helical" evidence="5">
    <location>
        <begin position="351"/>
        <end position="372"/>
    </location>
</feature>
<evidence type="ECO:0000256" key="5">
    <source>
        <dbReference type="SAM" id="Phobius"/>
    </source>
</evidence>